<name>A0ABQ3BEJ6_9GAMM</name>
<protein>
    <submittedName>
        <fullName evidence="1">Uncharacterized protein</fullName>
    </submittedName>
</protein>
<dbReference type="Proteomes" id="UP000619761">
    <property type="component" value="Unassembled WGS sequence"/>
</dbReference>
<keyword evidence="2" id="KW-1185">Reference proteome</keyword>
<evidence type="ECO:0000313" key="2">
    <source>
        <dbReference type="Proteomes" id="UP000619761"/>
    </source>
</evidence>
<evidence type="ECO:0000313" key="1">
    <source>
        <dbReference type="EMBL" id="GGY87261.1"/>
    </source>
</evidence>
<proteinExistence type="predicted"/>
<accession>A0ABQ3BEJ6</accession>
<reference evidence="2" key="1">
    <citation type="journal article" date="2019" name="Int. J. Syst. Evol. Microbiol.">
        <title>The Global Catalogue of Microorganisms (GCM) 10K type strain sequencing project: providing services to taxonomists for standard genome sequencing and annotation.</title>
        <authorList>
            <consortium name="The Broad Institute Genomics Platform"/>
            <consortium name="The Broad Institute Genome Sequencing Center for Infectious Disease"/>
            <person name="Wu L."/>
            <person name="Ma J."/>
        </authorList>
    </citation>
    <scope>NUCLEOTIDE SEQUENCE [LARGE SCALE GENOMIC DNA]</scope>
    <source>
        <strain evidence="2">KCTC 32239</strain>
    </source>
</reference>
<comment type="caution">
    <text evidence="1">The sequence shown here is derived from an EMBL/GenBank/DDBJ whole genome shotgun (WGS) entry which is preliminary data.</text>
</comment>
<dbReference type="EMBL" id="BMYZ01000004">
    <property type="protein sequence ID" value="GGY87261.1"/>
    <property type="molecule type" value="Genomic_DNA"/>
</dbReference>
<gene>
    <name evidence="1" type="ORF">GCM10011613_35570</name>
</gene>
<sequence length="102" mass="11665">MLDPIRNFNADFDAIFDEAVQAPKEDVRGSRNALPADVLYYLNEVQRLALHSLENFGWQLAFIRRPLFVPPIVVVKNSEQSKFAVLEEDGSVNLSPLAKWRH</sequence>
<organism evidence="1 2">
    <name type="scientific">Cellvibrio zantedeschiae</name>
    <dbReference type="NCBI Taxonomy" id="1237077"/>
    <lineage>
        <taxon>Bacteria</taxon>
        <taxon>Pseudomonadati</taxon>
        <taxon>Pseudomonadota</taxon>
        <taxon>Gammaproteobacteria</taxon>
        <taxon>Cellvibrionales</taxon>
        <taxon>Cellvibrionaceae</taxon>
        <taxon>Cellvibrio</taxon>
    </lineage>
</organism>
<dbReference type="RefSeq" id="WP_189421102.1">
    <property type="nucleotide sequence ID" value="NZ_BMYZ01000004.1"/>
</dbReference>